<protein>
    <recommendedName>
        <fullName evidence="2">Ubiquitin-like domain-containing protein</fullName>
    </recommendedName>
</protein>
<dbReference type="Proteomes" id="UP000054266">
    <property type="component" value="Unassembled WGS sequence"/>
</dbReference>
<dbReference type="InterPro" id="IPR039869">
    <property type="entry name" value="UBTD1/2"/>
</dbReference>
<gene>
    <name evidence="3" type="ORF">PV04_06834</name>
</gene>
<name>A0A0D2CR28_9EURO</name>
<dbReference type="HOGENOM" id="CLU_054816_2_0_1"/>
<keyword evidence="4" id="KW-1185">Reference proteome</keyword>
<dbReference type="SUPFAM" id="SSF54236">
    <property type="entry name" value="Ubiquitin-like"/>
    <property type="match status" value="1"/>
</dbReference>
<dbReference type="EMBL" id="KN846959">
    <property type="protein sequence ID" value="KIW67596.1"/>
    <property type="molecule type" value="Genomic_DNA"/>
</dbReference>
<feature type="compositionally biased region" description="Polar residues" evidence="1">
    <location>
        <begin position="26"/>
        <end position="39"/>
    </location>
</feature>
<evidence type="ECO:0000259" key="2">
    <source>
        <dbReference type="PROSITE" id="PS50053"/>
    </source>
</evidence>
<dbReference type="InterPro" id="IPR038169">
    <property type="entry name" value="DC-UbP/UBTD2_N_sf"/>
</dbReference>
<organism evidence="3 4">
    <name type="scientific">Phialophora macrospora</name>
    <dbReference type="NCBI Taxonomy" id="1851006"/>
    <lineage>
        <taxon>Eukaryota</taxon>
        <taxon>Fungi</taxon>
        <taxon>Dikarya</taxon>
        <taxon>Ascomycota</taxon>
        <taxon>Pezizomycotina</taxon>
        <taxon>Eurotiomycetes</taxon>
        <taxon>Chaetothyriomycetidae</taxon>
        <taxon>Chaetothyriales</taxon>
        <taxon>Herpotrichiellaceae</taxon>
        <taxon>Phialophora</taxon>
    </lineage>
</organism>
<dbReference type="InterPro" id="IPR029071">
    <property type="entry name" value="Ubiquitin-like_domsf"/>
</dbReference>
<evidence type="ECO:0000256" key="1">
    <source>
        <dbReference type="SAM" id="MobiDB-lite"/>
    </source>
</evidence>
<dbReference type="Gene3D" id="1.20.225.20">
    <property type="entry name" value="Ub domain-containing protein, DC-UbP/UBTD2, N-terminal domain"/>
    <property type="match status" value="1"/>
</dbReference>
<dbReference type="PROSITE" id="PS50053">
    <property type="entry name" value="UBIQUITIN_2"/>
    <property type="match status" value="1"/>
</dbReference>
<accession>A0A0D2CR28</accession>
<dbReference type="InterPro" id="IPR000626">
    <property type="entry name" value="Ubiquitin-like_dom"/>
</dbReference>
<evidence type="ECO:0000313" key="3">
    <source>
        <dbReference type="EMBL" id="KIW67596.1"/>
    </source>
</evidence>
<dbReference type="InterPro" id="IPR032752">
    <property type="entry name" value="DC-UbP/UBTD2_N"/>
</dbReference>
<reference evidence="3 4" key="1">
    <citation type="submission" date="2015-01" db="EMBL/GenBank/DDBJ databases">
        <title>The Genome Sequence of Capronia semiimmersa CBS27337.</title>
        <authorList>
            <consortium name="The Broad Institute Genomics Platform"/>
            <person name="Cuomo C."/>
            <person name="de Hoog S."/>
            <person name="Gorbushina A."/>
            <person name="Stielow B."/>
            <person name="Teixiera M."/>
            <person name="Abouelleil A."/>
            <person name="Chapman S.B."/>
            <person name="Priest M."/>
            <person name="Young S.K."/>
            <person name="Wortman J."/>
            <person name="Nusbaum C."/>
            <person name="Birren B."/>
        </authorList>
    </citation>
    <scope>NUCLEOTIDE SEQUENCE [LARGE SCALE GENOMIC DNA]</scope>
    <source>
        <strain evidence="3 4">CBS 27337</strain>
    </source>
</reference>
<proteinExistence type="predicted"/>
<feature type="compositionally biased region" description="Polar residues" evidence="1">
    <location>
        <begin position="65"/>
        <end position="86"/>
    </location>
</feature>
<feature type="domain" description="Ubiquitin-like" evidence="2">
    <location>
        <begin position="252"/>
        <end position="327"/>
    </location>
</feature>
<dbReference type="PANTHER" id="PTHR13609">
    <property type="entry name" value="UBIQUITIN DOMAIN CONTAINING 1 PROTEIN-RELATED"/>
    <property type="match status" value="1"/>
</dbReference>
<dbReference type="Pfam" id="PF16455">
    <property type="entry name" value="UBD"/>
    <property type="match status" value="1"/>
</dbReference>
<feature type="region of interest" description="Disordered" evidence="1">
    <location>
        <begin position="1"/>
        <end position="105"/>
    </location>
</feature>
<evidence type="ECO:0000313" key="4">
    <source>
        <dbReference type="Proteomes" id="UP000054266"/>
    </source>
</evidence>
<dbReference type="AlphaFoldDB" id="A0A0D2CR28"/>
<sequence>MGCCASRPTDDDDAPPAGHQVVPPQTRHTAQAITSQTAINGAADDGQPRGLAPPSGLSIHHSETSRSALSTPRGSVQNTQSRQGRQPSLADHYDRPLEAPKPWKSKNRTWTRSQLLRERYEFFETRVTGHKEVWNGLKQAIDCLREGDLADAQGILTAMSVTLPTGKLEDGAYDEHGNLYKIPAAVISDPDDVVEDMNDMDSQTVTGASDLDAIAAKLEATDGGGPLAQNKLTAAEAKAKAVKGKTAVRDAVKVRCRLSDRGSPECDVTVVLGRSEKVALLADRIGVEREIPSRARLRFAYLGKMLNAAQTLEEQGWREGDVIQVLVVGNWK</sequence>